<feature type="compositionally biased region" description="Basic and acidic residues" evidence="1">
    <location>
        <begin position="173"/>
        <end position="193"/>
    </location>
</feature>
<reference evidence="2" key="2">
    <citation type="submission" date="2015-06" db="UniProtKB">
        <authorList>
            <consortium name="EnsemblPlants"/>
        </authorList>
    </citation>
    <scope>IDENTIFICATION</scope>
</reference>
<evidence type="ECO:0000313" key="3">
    <source>
        <dbReference type="Proteomes" id="UP000008022"/>
    </source>
</evidence>
<dbReference type="Proteomes" id="UP000008022">
    <property type="component" value="Unassembled WGS sequence"/>
</dbReference>
<evidence type="ECO:0000313" key="2">
    <source>
        <dbReference type="EnsemblPlants" id="ORUFI01G42510.2"/>
    </source>
</evidence>
<feature type="region of interest" description="Disordered" evidence="1">
    <location>
        <begin position="86"/>
        <end position="193"/>
    </location>
</feature>
<dbReference type="Gramene" id="ORUFI01G42510.2">
    <property type="protein sequence ID" value="ORUFI01G42510.2"/>
    <property type="gene ID" value="ORUFI01G42510"/>
</dbReference>
<keyword evidence="3" id="KW-1185">Reference proteome</keyword>
<evidence type="ECO:0000256" key="1">
    <source>
        <dbReference type="SAM" id="MobiDB-lite"/>
    </source>
</evidence>
<accession>A0A0E0N5S0</accession>
<dbReference type="EnsemblPlants" id="ORUFI01G42510.2">
    <property type="protein sequence ID" value="ORUFI01G42510.2"/>
    <property type="gene ID" value="ORUFI01G42510"/>
</dbReference>
<dbReference type="HOGENOM" id="CLU_1410877_0_0_1"/>
<name>A0A0E0N5S0_ORYRU</name>
<dbReference type="AlphaFoldDB" id="A0A0E0N5S0"/>
<protein>
    <submittedName>
        <fullName evidence="2">Uncharacterized protein</fullName>
    </submittedName>
</protein>
<feature type="compositionally biased region" description="Basic residues" evidence="1">
    <location>
        <begin position="99"/>
        <end position="109"/>
    </location>
</feature>
<reference evidence="3" key="1">
    <citation type="submission" date="2013-06" db="EMBL/GenBank/DDBJ databases">
        <authorList>
            <person name="Zhao Q."/>
        </authorList>
    </citation>
    <scope>NUCLEOTIDE SEQUENCE</scope>
    <source>
        <strain evidence="3">cv. W1943</strain>
    </source>
</reference>
<sequence>MNVHDGGKWKCMGGHVQCVPLDHVPAHAVGACRQAVSQQRAATPIQGTRLYELLGWGTRRGVALGRPWLGEEPVDIAFSPRFSPSTLASRRREREREYRRRRRGGRRRVTVLPGNNIGACPPLSPRCGADGTAPTRSSRGGPDPPTTAPDLPLRRVTVRDGEVSDGARQGRWQWRDGQRRGKEREREAVTADK</sequence>
<organism evidence="2 3">
    <name type="scientific">Oryza rufipogon</name>
    <name type="common">Brownbeard rice</name>
    <name type="synonym">Asian wild rice</name>
    <dbReference type="NCBI Taxonomy" id="4529"/>
    <lineage>
        <taxon>Eukaryota</taxon>
        <taxon>Viridiplantae</taxon>
        <taxon>Streptophyta</taxon>
        <taxon>Embryophyta</taxon>
        <taxon>Tracheophyta</taxon>
        <taxon>Spermatophyta</taxon>
        <taxon>Magnoliopsida</taxon>
        <taxon>Liliopsida</taxon>
        <taxon>Poales</taxon>
        <taxon>Poaceae</taxon>
        <taxon>BOP clade</taxon>
        <taxon>Oryzoideae</taxon>
        <taxon>Oryzeae</taxon>
        <taxon>Oryzinae</taxon>
        <taxon>Oryza</taxon>
    </lineage>
</organism>
<proteinExistence type="predicted"/>